<dbReference type="AlphaFoldDB" id="A0A6A6TYM5"/>
<dbReference type="Proteomes" id="UP000799302">
    <property type="component" value="Unassembled WGS sequence"/>
</dbReference>
<evidence type="ECO:0000313" key="1">
    <source>
        <dbReference type="EMBL" id="KAF2664267.1"/>
    </source>
</evidence>
<name>A0A6A6TYM5_9PEZI</name>
<protein>
    <submittedName>
        <fullName evidence="1">Uncharacterized protein</fullName>
    </submittedName>
</protein>
<dbReference type="PANTHER" id="PTHR42085:SF2">
    <property type="entry name" value="F-BOX DOMAIN-CONTAINING PROTEIN"/>
    <property type="match status" value="1"/>
</dbReference>
<dbReference type="EMBL" id="MU004243">
    <property type="protein sequence ID" value="KAF2664267.1"/>
    <property type="molecule type" value="Genomic_DNA"/>
</dbReference>
<reference evidence="1" key="1">
    <citation type="journal article" date="2020" name="Stud. Mycol.">
        <title>101 Dothideomycetes genomes: a test case for predicting lifestyles and emergence of pathogens.</title>
        <authorList>
            <person name="Haridas S."/>
            <person name="Albert R."/>
            <person name="Binder M."/>
            <person name="Bloem J."/>
            <person name="Labutti K."/>
            <person name="Salamov A."/>
            <person name="Andreopoulos B."/>
            <person name="Baker S."/>
            <person name="Barry K."/>
            <person name="Bills G."/>
            <person name="Bluhm B."/>
            <person name="Cannon C."/>
            <person name="Castanera R."/>
            <person name="Culley D."/>
            <person name="Daum C."/>
            <person name="Ezra D."/>
            <person name="Gonzalez J."/>
            <person name="Henrissat B."/>
            <person name="Kuo A."/>
            <person name="Liang C."/>
            <person name="Lipzen A."/>
            <person name="Lutzoni F."/>
            <person name="Magnuson J."/>
            <person name="Mondo S."/>
            <person name="Nolan M."/>
            <person name="Ohm R."/>
            <person name="Pangilinan J."/>
            <person name="Park H.-J."/>
            <person name="Ramirez L."/>
            <person name="Alfaro M."/>
            <person name="Sun H."/>
            <person name="Tritt A."/>
            <person name="Yoshinaga Y."/>
            <person name="Zwiers L.-H."/>
            <person name="Turgeon B."/>
            <person name="Goodwin S."/>
            <person name="Spatafora J."/>
            <person name="Crous P."/>
            <person name="Grigoriev I."/>
        </authorList>
    </citation>
    <scope>NUCLEOTIDE SEQUENCE</scope>
    <source>
        <strain evidence="1">CBS 115976</strain>
    </source>
</reference>
<dbReference type="OrthoDB" id="5413827at2759"/>
<proteinExistence type="predicted"/>
<dbReference type="PANTHER" id="PTHR42085">
    <property type="entry name" value="F-BOX DOMAIN-CONTAINING PROTEIN"/>
    <property type="match status" value="1"/>
</dbReference>
<sequence length="362" mass="41140">MAASVRYPKRKRTTISYAEATDPAEIDVVAHDDEDVKFHDIEFPAKKKKKGSKAKVVKEDTLTAEEKQRRATFPFMKLPGEIRNEIYKLCLLINRNKSIKFKDPTSDSPGKVEVQVKKKRQQRRFRWAATSTADQDKWRPFVPHMITNVLLISKQVHAEAAPFLYTNTFNFPSQRASNAFLVTIGPTNCKLLRRITFGDPEEGDLEAFGWRRDMFMTFQALSACTSLEQIHVHAPLERFYSNRFTVDTVEPAFVSSSRFAMDIWELCGHWFRAIALAQRNIFAGLDIFTFSDDVWEKALGMAGNAAASFTGEETATDMKSLVKDAKDSYDVTMRGIIRKKMSGLEADKDGLLPQIPPVQPVQ</sequence>
<accession>A0A6A6TYM5</accession>
<evidence type="ECO:0000313" key="2">
    <source>
        <dbReference type="Proteomes" id="UP000799302"/>
    </source>
</evidence>
<dbReference type="InterPro" id="IPR038883">
    <property type="entry name" value="AN11006-like"/>
</dbReference>
<keyword evidence="2" id="KW-1185">Reference proteome</keyword>
<gene>
    <name evidence="1" type="ORF">BT63DRAFT_444039</name>
</gene>
<organism evidence="1 2">
    <name type="scientific">Microthyrium microscopicum</name>
    <dbReference type="NCBI Taxonomy" id="703497"/>
    <lineage>
        <taxon>Eukaryota</taxon>
        <taxon>Fungi</taxon>
        <taxon>Dikarya</taxon>
        <taxon>Ascomycota</taxon>
        <taxon>Pezizomycotina</taxon>
        <taxon>Dothideomycetes</taxon>
        <taxon>Dothideomycetes incertae sedis</taxon>
        <taxon>Microthyriales</taxon>
        <taxon>Microthyriaceae</taxon>
        <taxon>Microthyrium</taxon>
    </lineage>
</organism>